<proteinExistence type="predicted"/>
<dbReference type="AlphaFoldDB" id="A0AAV5A7X9"/>
<keyword evidence="2" id="KW-1185">Reference proteome</keyword>
<evidence type="ECO:0000313" key="1">
    <source>
        <dbReference type="EMBL" id="GJJ09116.1"/>
    </source>
</evidence>
<dbReference type="SUPFAM" id="SSF51905">
    <property type="entry name" value="FAD/NAD(P)-binding domain"/>
    <property type="match status" value="1"/>
</dbReference>
<protein>
    <submittedName>
        <fullName evidence="1">Uncharacterized protein</fullName>
    </submittedName>
</protein>
<comment type="caution">
    <text evidence="1">The sequence shown here is derived from an EMBL/GenBank/DDBJ whole genome shotgun (WGS) entry which is preliminary data.</text>
</comment>
<reference evidence="1" key="1">
    <citation type="submission" date="2021-10" db="EMBL/GenBank/DDBJ databases">
        <title>De novo Genome Assembly of Clathrus columnatus (Basidiomycota, Fungi) Using Illumina and Nanopore Sequence Data.</title>
        <authorList>
            <person name="Ogiso-Tanaka E."/>
            <person name="Itagaki H."/>
            <person name="Hosoya T."/>
            <person name="Hosaka K."/>
        </authorList>
    </citation>
    <scope>NUCLEOTIDE SEQUENCE</scope>
    <source>
        <strain evidence="1">MO-923</strain>
    </source>
</reference>
<dbReference type="Proteomes" id="UP001050691">
    <property type="component" value="Unassembled WGS sequence"/>
</dbReference>
<dbReference type="EMBL" id="BPWL01000004">
    <property type="protein sequence ID" value="GJJ09116.1"/>
    <property type="molecule type" value="Genomic_DNA"/>
</dbReference>
<accession>A0AAV5A7X9</accession>
<sequence length="536" mass="60675">MKEYENRATGRKWESYKVLSTLVVRFIWRRTSILNDLHLISKSRGEKDKLPGVAIICGGSIAGLFAAKICANHYKKVLVIEPEKWVTTEDGLEDYHRDSNPPKRSRVAQYLAFHHLPLLITLAMEEMFPTFESELKHIGGKLILETESFYIQGAPTKLPSGYPHYSGGVYPPVIVASRPAFETTLRRLVLRTCKEIEYVNGTVTDLIYDGEVGNNRVTGVKVKLANGETTNMEGSLVVDATGSSQGGFRWLKTLPTPPRLTSLQDLKLSFDPKMAYTTCEFELSPKLEEEFRKYSLSTDSDTSCTVYAYFPTSGEDNRQIIIEKREKNFQRPSLVHFVCGGFNWHGRVQSVDDIQSFLKEMNVKQPLPKFIGEMLDSIRNENIRTSFTHMRAPQSVYIKYHEAGYLPSNFVVVGDALTQSNPINGQGCAKACAHSIILNAQLENVTNVVYFDRDNLKLSDYRFPSTVPIQGEDRLQVISGLLPAYGKILFSLTTEDADVSGVLYRQAGWLEPPLYTLAPWIIRRAAWAWFKRLFVR</sequence>
<dbReference type="InterPro" id="IPR036188">
    <property type="entry name" value="FAD/NAD-bd_sf"/>
</dbReference>
<name>A0AAV5A7X9_9AGAM</name>
<gene>
    <name evidence="1" type="ORF">Clacol_003338</name>
</gene>
<organism evidence="1 2">
    <name type="scientific">Clathrus columnatus</name>
    <dbReference type="NCBI Taxonomy" id="1419009"/>
    <lineage>
        <taxon>Eukaryota</taxon>
        <taxon>Fungi</taxon>
        <taxon>Dikarya</taxon>
        <taxon>Basidiomycota</taxon>
        <taxon>Agaricomycotina</taxon>
        <taxon>Agaricomycetes</taxon>
        <taxon>Phallomycetidae</taxon>
        <taxon>Phallales</taxon>
        <taxon>Clathraceae</taxon>
        <taxon>Clathrus</taxon>
    </lineage>
</organism>
<dbReference type="Gene3D" id="3.50.50.60">
    <property type="entry name" value="FAD/NAD(P)-binding domain"/>
    <property type="match status" value="1"/>
</dbReference>
<evidence type="ECO:0000313" key="2">
    <source>
        <dbReference type="Proteomes" id="UP001050691"/>
    </source>
</evidence>